<gene>
    <name evidence="1" type="ORF">O1611_g7611</name>
</gene>
<accession>A0ACC2JEX6</accession>
<protein>
    <submittedName>
        <fullName evidence="1">Uncharacterized protein</fullName>
    </submittedName>
</protein>
<evidence type="ECO:0000313" key="1">
    <source>
        <dbReference type="EMBL" id="KAJ8126030.1"/>
    </source>
</evidence>
<organism evidence="1 2">
    <name type="scientific">Lasiodiplodia mahajangana</name>
    <dbReference type="NCBI Taxonomy" id="1108764"/>
    <lineage>
        <taxon>Eukaryota</taxon>
        <taxon>Fungi</taxon>
        <taxon>Dikarya</taxon>
        <taxon>Ascomycota</taxon>
        <taxon>Pezizomycotina</taxon>
        <taxon>Dothideomycetes</taxon>
        <taxon>Dothideomycetes incertae sedis</taxon>
        <taxon>Botryosphaeriales</taxon>
        <taxon>Botryosphaeriaceae</taxon>
        <taxon>Lasiodiplodia</taxon>
    </lineage>
</organism>
<sequence length="300" mass="34151">MQARLIRALRAVLAAFGYLKRLSWASTVGTSLADTLRWLALFVKYDSNTLERKPEQQQAADITTVSLETTKTKVLVDEQDQKTKPIPIPTRRSPRVVYDPAFSRSPRISGKKNATVYQRCVRCRRIREKSPFPVSPGHDVSEENDEEDKDEDRNGEDVIMEPNPLQRYGYADEALKASSREIRVPPQTSLLTEGLRKCHRQIEGESCSRPSKIIRIQSTMEHHNMLSRRQNTIMQKLKAEGQNTRIPVCKKPGTMEWGFEQLGSGRARMMSEPIVPVWIQQSEELDLSRGRSCPGPLPLP</sequence>
<evidence type="ECO:0000313" key="2">
    <source>
        <dbReference type="Proteomes" id="UP001153332"/>
    </source>
</evidence>
<dbReference type="EMBL" id="JAPUUL010002060">
    <property type="protein sequence ID" value="KAJ8126030.1"/>
    <property type="molecule type" value="Genomic_DNA"/>
</dbReference>
<proteinExistence type="predicted"/>
<name>A0ACC2JEX6_9PEZI</name>
<dbReference type="Proteomes" id="UP001153332">
    <property type="component" value="Unassembled WGS sequence"/>
</dbReference>
<reference evidence="1" key="1">
    <citation type="submission" date="2022-12" db="EMBL/GenBank/DDBJ databases">
        <title>Genome Sequence of Lasiodiplodia mahajangana.</title>
        <authorList>
            <person name="Buettner E."/>
        </authorList>
    </citation>
    <scope>NUCLEOTIDE SEQUENCE</scope>
    <source>
        <strain evidence="1">VT137</strain>
    </source>
</reference>
<keyword evidence="2" id="KW-1185">Reference proteome</keyword>
<comment type="caution">
    <text evidence="1">The sequence shown here is derived from an EMBL/GenBank/DDBJ whole genome shotgun (WGS) entry which is preliminary data.</text>
</comment>